<name>A0A437PH21_9HYPH</name>
<dbReference type="RefSeq" id="WP_127726816.1">
    <property type="nucleotide sequence ID" value="NZ_SACP01000001.1"/>
</dbReference>
<keyword evidence="3" id="KW-1185">Reference proteome</keyword>
<dbReference type="EMBL" id="SACP01000001">
    <property type="protein sequence ID" value="RVU21573.1"/>
    <property type="molecule type" value="Genomic_DNA"/>
</dbReference>
<accession>A0A437PH21</accession>
<comment type="caution">
    <text evidence="2">The sequence shown here is derived from an EMBL/GenBank/DDBJ whole genome shotgun (WGS) entry which is preliminary data.</text>
</comment>
<dbReference type="PANTHER" id="PTHR40112">
    <property type="entry name" value="H2HPP ISOMERASE"/>
    <property type="match status" value="1"/>
</dbReference>
<dbReference type="InterPro" id="IPR013096">
    <property type="entry name" value="Cupin_2"/>
</dbReference>
<dbReference type="CDD" id="cd02210">
    <property type="entry name" value="cupin_BLR2406-like"/>
    <property type="match status" value="1"/>
</dbReference>
<dbReference type="InterPro" id="IPR052535">
    <property type="entry name" value="Bacilysin_H2HPP_isomerase"/>
</dbReference>
<organism evidence="2 3">
    <name type="scientific">Methylobacterium oryzihabitans</name>
    <dbReference type="NCBI Taxonomy" id="2499852"/>
    <lineage>
        <taxon>Bacteria</taxon>
        <taxon>Pseudomonadati</taxon>
        <taxon>Pseudomonadota</taxon>
        <taxon>Alphaproteobacteria</taxon>
        <taxon>Hyphomicrobiales</taxon>
        <taxon>Methylobacteriaceae</taxon>
        <taxon>Methylobacterium</taxon>
    </lineage>
</organism>
<dbReference type="SUPFAM" id="SSF51182">
    <property type="entry name" value="RmlC-like cupins"/>
    <property type="match status" value="1"/>
</dbReference>
<dbReference type="OrthoDB" id="7271331at2"/>
<dbReference type="PIRSF" id="PIRSF037087">
    <property type="entry name" value="UCP037087"/>
    <property type="match status" value="1"/>
</dbReference>
<protein>
    <submittedName>
        <fullName evidence="2">Cupin domain-containing protein</fullName>
    </submittedName>
</protein>
<dbReference type="AlphaFoldDB" id="A0A437PH21"/>
<proteinExistence type="predicted"/>
<dbReference type="Gene3D" id="2.60.120.10">
    <property type="entry name" value="Jelly Rolls"/>
    <property type="match status" value="1"/>
</dbReference>
<reference evidence="2 3" key="1">
    <citation type="submission" date="2019-01" db="EMBL/GenBank/DDBJ databases">
        <authorList>
            <person name="Chen W.-M."/>
        </authorList>
    </citation>
    <scope>NUCLEOTIDE SEQUENCE [LARGE SCALE GENOMIC DNA]</scope>
    <source>
        <strain evidence="2 3">TER-1</strain>
    </source>
</reference>
<dbReference type="InterPro" id="IPR011051">
    <property type="entry name" value="RmlC_Cupin_sf"/>
</dbReference>
<evidence type="ECO:0000259" key="1">
    <source>
        <dbReference type="Pfam" id="PF07883"/>
    </source>
</evidence>
<dbReference type="InterPro" id="IPR017102">
    <property type="entry name" value="UCP037087"/>
</dbReference>
<dbReference type="PANTHER" id="PTHR40112:SF1">
    <property type="entry name" value="H2HPP ISOMERASE"/>
    <property type="match status" value="1"/>
</dbReference>
<evidence type="ECO:0000313" key="3">
    <source>
        <dbReference type="Proteomes" id="UP000286997"/>
    </source>
</evidence>
<dbReference type="Pfam" id="PF07883">
    <property type="entry name" value="Cupin_2"/>
    <property type="match status" value="1"/>
</dbReference>
<dbReference type="Proteomes" id="UP000286997">
    <property type="component" value="Unassembled WGS sequence"/>
</dbReference>
<evidence type="ECO:0000313" key="2">
    <source>
        <dbReference type="EMBL" id="RVU21573.1"/>
    </source>
</evidence>
<gene>
    <name evidence="2" type="ORF">EOE48_00495</name>
</gene>
<feature type="domain" description="Cupin type-2" evidence="1">
    <location>
        <begin position="42"/>
        <end position="107"/>
    </location>
</feature>
<sequence>MSERPTCRVVRAEPDYVGKQGLTYTPAISAESVGAAGIHLQLVSMPPGARAKAHRHASHETALHVLSGVAGMWYGDDLSEHMWTRPGDFVYIPANVPHLPYNASRTETCTAVIARTDPNEQESVVLMPELDALRPPGADPMADE</sequence>
<dbReference type="InterPro" id="IPR014710">
    <property type="entry name" value="RmlC-like_jellyroll"/>
</dbReference>